<dbReference type="Proteomes" id="UP000284451">
    <property type="component" value="Unassembled WGS sequence"/>
</dbReference>
<proteinExistence type="predicted"/>
<sequence length="82" mass="9153">MEQRIALTTLAESLAAHQGVTHFAISMRALGKGDFFKKLKDGGDCRTATAGRVMAFFDRCWPDDLEWPRDIPRPSKSKKEAA</sequence>
<evidence type="ECO:0000313" key="1">
    <source>
        <dbReference type="EMBL" id="RWR26812.1"/>
    </source>
</evidence>
<organism evidence="1 2">
    <name type="scientific">Paenirhodobacter populi</name>
    <dbReference type="NCBI Taxonomy" id="2306993"/>
    <lineage>
        <taxon>Bacteria</taxon>
        <taxon>Pseudomonadati</taxon>
        <taxon>Pseudomonadota</taxon>
        <taxon>Alphaproteobacteria</taxon>
        <taxon>Rhodobacterales</taxon>
        <taxon>Rhodobacter group</taxon>
        <taxon>Paenirhodobacter</taxon>
    </lineage>
</organism>
<gene>
    <name evidence="1" type="ORF">D2T29_19740</name>
</gene>
<dbReference type="AlphaFoldDB" id="A0A443K256"/>
<comment type="caution">
    <text evidence="1">The sequence shown here is derived from an EMBL/GenBank/DDBJ whole genome shotgun (WGS) entry which is preliminary data.</text>
</comment>
<reference evidence="1 2" key="2">
    <citation type="submission" date="2019-01" db="EMBL/GenBank/DDBJ databases">
        <authorList>
            <person name="Li Y."/>
        </authorList>
    </citation>
    <scope>NUCLEOTIDE SEQUENCE [LARGE SCALE GENOMIC DNA]</scope>
    <source>
        <strain evidence="1 2">07D10-4-3</strain>
    </source>
</reference>
<protein>
    <recommendedName>
        <fullName evidence="3">XRE family transcriptional regulator</fullName>
    </recommendedName>
</protein>
<dbReference type="RefSeq" id="WP_128233837.1">
    <property type="nucleotide sequence ID" value="NZ_SAUY01000038.1"/>
</dbReference>
<evidence type="ECO:0000313" key="2">
    <source>
        <dbReference type="Proteomes" id="UP000284451"/>
    </source>
</evidence>
<reference evidence="1 2" key="1">
    <citation type="submission" date="2019-01" db="EMBL/GenBank/DDBJ databases">
        <title>Sinorhodobacter populi sp. nov. isolated from the symptomatic bark tissue of Populus euramericana canker.</title>
        <authorList>
            <person name="Xu G."/>
        </authorList>
    </citation>
    <scope>NUCLEOTIDE SEQUENCE [LARGE SCALE GENOMIC DNA]</scope>
    <source>
        <strain evidence="1 2">07D10-4-3</strain>
    </source>
</reference>
<dbReference type="EMBL" id="SAUY01000038">
    <property type="protein sequence ID" value="RWR26812.1"/>
    <property type="molecule type" value="Genomic_DNA"/>
</dbReference>
<evidence type="ECO:0008006" key="3">
    <source>
        <dbReference type="Google" id="ProtNLM"/>
    </source>
</evidence>
<name>A0A443K256_9RHOB</name>
<accession>A0A443K256</accession>